<dbReference type="AlphaFoldDB" id="A0A3M7Q7H9"/>
<evidence type="ECO:0000313" key="2">
    <source>
        <dbReference type="Proteomes" id="UP000276133"/>
    </source>
</evidence>
<dbReference type="Proteomes" id="UP000276133">
    <property type="component" value="Unassembled WGS sequence"/>
</dbReference>
<dbReference type="EMBL" id="REGN01007085">
    <property type="protein sequence ID" value="RNA07323.1"/>
    <property type="molecule type" value="Genomic_DNA"/>
</dbReference>
<name>A0A3M7Q7H9_BRAPC</name>
<sequence length="77" mass="8988">MDLFQRIFISKNKLEIGTVAVILCHSYSQQQLQAYANFYLLKDNKTEQNIRIKIHRVPKSIVALARAPFLKARKPCR</sequence>
<accession>A0A3M7Q7H9</accession>
<reference evidence="1 2" key="1">
    <citation type="journal article" date="2018" name="Sci. Rep.">
        <title>Genomic signatures of local adaptation to the degree of environmental predictability in rotifers.</title>
        <authorList>
            <person name="Franch-Gras L."/>
            <person name="Hahn C."/>
            <person name="Garcia-Roger E.M."/>
            <person name="Carmona M.J."/>
            <person name="Serra M."/>
            <person name="Gomez A."/>
        </authorList>
    </citation>
    <scope>NUCLEOTIDE SEQUENCE [LARGE SCALE GENOMIC DNA]</scope>
    <source>
        <strain evidence="1">HYR1</strain>
    </source>
</reference>
<comment type="caution">
    <text evidence="1">The sequence shown here is derived from an EMBL/GenBank/DDBJ whole genome shotgun (WGS) entry which is preliminary data.</text>
</comment>
<proteinExistence type="predicted"/>
<evidence type="ECO:0000313" key="1">
    <source>
        <dbReference type="EMBL" id="RNA07323.1"/>
    </source>
</evidence>
<keyword evidence="2" id="KW-1185">Reference proteome</keyword>
<organism evidence="1 2">
    <name type="scientific">Brachionus plicatilis</name>
    <name type="common">Marine rotifer</name>
    <name type="synonym">Brachionus muelleri</name>
    <dbReference type="NCBI Taxonomy" id="10195"/>
    <lineage>
        <taxon>Eukaryota</taxon>
        <taxon>Metazoa</taxon>
        <taxon>Spiralia</taxon>
        <taxon>Gnathifera</taxon>
        <taxon>Rotifera</taxon>
        <taxon>Eurotatoria</taxon>
        <taxon>Monogononta</taxon>
        <taxon>Pseudotrocha</taxon>
        <taxon>Ploima</taxon>
        <taxon>Brachionidae</taxon>
        <taxon>Brachionus</taxon>
    </lineage>
</organism>
<protein>
    <submittedName>
        <fullName evidence="1">Uncharacterized protein</fullName>
    </submittedName>
</protein>
<gene>
    <name evidence="1" type="ORF">BpHYR1_022883</name>
</gene>